<name>A0A0R3LU86_9BRAD</name>
<reference evidence="1 2" key="1">
    <citation type="submission" date="2014-03" db="EMBL/GenBank/DDBJ databases">
        <title>Bradyrhizobium valentinum sp. nov., isolated from effective nodules of Lupinus mariae-josephae, a lupine endemic of basic-lime soils in Eastern Spain.</title>
        <authorList>
            <person name="Duran D."/>
            <person name="Rey L."/>
            <person name="Navarro A."/>
            <person name="Busquets A."/>
            <person name="Imperial J."/>
            <person name="Ruiz-Argueso T."/>
        </authorList>
    </citation>
    <scope>NUCLEOTIDE SEQUENCE [LARGE SCALE GENOMIC DNA]</scope>
    <source>
        <strain evidence="1 2">PAC68</strain>
    </source>
</reference>
<gene>
    <name evidence="1" type="ORF">CQ12_20450</name>
</gene>
<dbReference type="STRING" id="280332.CQ12_20450"/>
<protein>
    <submittedName>
        <fullName evidence="1">Uncharacterized protein</fullName>
    </submittedName>
</protein>
<dbReference type="AlphaFoldDB" id="A0A0R3LU86"/>
<keyword evidence="2" id="KW-1185">Reference proteome</keyword>
<evidence type="ECO:0000313" key="1">
    <source>
        <dbReference type="EMBL" id="KRR08384.1"/>
    </source>
</evidence>
<dbReference type="Proteomes" id="UP000050863">
    <property type="component" value="Unassembled WGS sequence"/>
</dbReference>
<comment type="caution">
    <text evidence="1">The sequence shown here is derived from an EMBL/GenBank/DDBJ whole genome shotgun (WGS) entry which is preliminary data.</text>
</comment>
<accession>A0A0R3LU86</accession>
<dbReference type="RefSeq" id="WP_057835862.1">
    <property type="nucleotide sequence ID" value="NZ_LLXZ01000087.1"/>
</dbReference>
<evidence type="ECO:0000313" key="2">
    <source>
        <dbReference type="Proteomes" id="UP000050863"/>
    </source>
</evidence>
<dbReference type="EMBL" id="LLXZ01000087">
    <property type="protein sequence ID" value="KRR08384.1"/>
    <property type="molecule type" value="Genomic_DNA"/>
</dbReference>
<sequence length="79" mass="8472">MDGRALFSAKAASGPNIQAGVIAEAQSRRSITTVIENERIVRALEVYSGPAELLGDDNIIQRITTDREINAVAGIEMTD</sequence>
<organism evidence="1 2">
    <name type="scientific">Bradyrhizobium jicamae</name>
    <dbReference type="NCBI Taxonomy" id="280332"/>
    <lineage>
        <taxon>Bacteria</taxon>
        <taxon>Pseudomonadati</taxon>
        <taxon>Pseudomonadota</taxon>
        <taxon>Alphaproteobacteria</taxon>
        <taxon>Hyphomicrobiales</taxon>
        <taxon>Nitrobacteraceae</taxon>
        <taxon>Bradyrhizobium</taxon>
    </lineage>
</organism>
<proteinExistence type="predicted"/>